<evidence type="ECO:0000256" key="3">
    <source>
        <dbReference type="ARBA" id="ARBA00023163"/>
    </source>
</evidence>
<dbReference type="Pfam" id="PF00440">
    <property type="entry name" value="TetR_N"/>
    <property type="match status" value="1"/>
</dbReference>
<dbReference type="SUPFAM" id="SSF46689">
    <property type="entry name" value="Homeodomain-like"/>
    <property type="match status" value="1"/>
</dbReference>
<dbReference type="PROSITE" id="PS50977">
    <property type="entry name" value="HTH_TETR_2"/>
    <property type="match status" value="1"/>
</dbReference>
<keyword evidence="3" id="KW-0804">Transcription</keyword>
<proteinExistence type="predicted"/>
<name>A0A0H5RV18_9MYCO</name>
<protein>
    <submittedName>
        <fullName evidence="6">TetR family transcriptional regulator</fullName>
    </submittedName>
</protein>
<feature type="domain" description="HTH tetR-type" evidence="5">
    <location>
        <begin position="13"/>
        <end position="71"/>
    </location>
</feature>
<evidence type="ECO:0000256" key="4">
    <source>
        <dbReference type="PROSITE-ProRule" id="PRU00335"/>
    </source>
</evidence>
<keyword evidence="1" id="KW-0805">Transcription regulation</keyword>
<dbReference type="Proteomes" id="UP000199147">
    <property type="component" value="Unassembled WGS sequence"/>
</dbReference>
<dbReference type="PANTHER" id="PTHR30055:SF234">
    <property type="entry name" value="HTH-TYPE TRANSCRIPTIONAL REGULATOR BETI"/>
    <property type="match status" value="1"/>
</dbReference>
<dbReference type="Gene3D" id="1.10.357.10">
    <property type="entry name" value="Tetracycline Repressor, domain 2"/>
    <property type="match status" value="1"/>
</dbReference>
<dbReference type="GO" id="GO:0003700">
    <property type="term" value="F:DNA-binding transcription factor activity"/>
    <property type="evidence" value="ECO:0007669"/>
    <property type="project" value="TreeGrafter"/>
</dbReference>
<dbReference type="OrthoDB" id="3869819at2"/>
<dbReference type="AlphaFoldDB" id="A0A0H5RV18"/>
<dbReference type="InterPro" id="IPR001647">
    <property type="entry name" value="HTH_TetR"/>
</dbReference>
<dbReference type="RefSeq" id="WP_090517211.1">
    <property type="nucleotide sequence ID" value="NZ_CWKH01000002.1"/>
</dbReference>
<dbReference type="STRING" id="146018.BN2156_04665"/>
<dbReference type="InterPro" id="IPR050109">
    <property type="entry name" value="HTH-type_TetR-like_transc_reg"/>
</dbReference>
<organism evidence="6 7">
    <name type="scientific">Mycolicibacterium neworleansense</name>
    <dbReference type="NCBI Taxonomy" id="146018"/>
    <lineage>
        <taxon>Bacteria</taxon>
        <taxon>Bacillati</taxon>
        <taxon>Actinomycetota</taxon>
        <taxon>Actinomycetes</taxon>
        <taxon>Mycobacteriales</taxon>
        <taxon>Mycobacteriaceae</taxon>
        <taxon>Mycolicibacterium</taxon>
    </lineage>
</organism>
<dbReference type="EMBL" id="CWKH01000002">
    <property type="protein sequence ID" value="CRZ17773.1"/>
    <property type="molecule type" value="Genomic_DNA"/>
</dbReference>
<evidence type="ECO:0000313" key="6">
    <source>
        <dbReference type="EMBL" id="CRZ17773.1"/>
    </source>
</evidence>
<reference evidence="7" key="1">
    <citation type="submission" date="2015-07" db="EMBL/GenBank/DDBJ databases">
        <authorList>
            <person name="Urmite Genomes"/>
        </authorList>
    </citation>
    <scope>NUCLEOTIDE SEQUENCE [LARGE SCALE GENOMIC DNA]</scope>
    <source>
        <strain evidence="7">type strain: ATCC 49404</strain>
    </source>
</reference>
<gene>
    <name evidence="6" type="ORF">BN2156_04665</name>
</gene>
<evidence type="ECO:0000256" key="2">
    <source>
        <dbReference type="ARBA" id="ARBA00023125"/>
    </source>
</evidence>
<evidence type="ECO:0000256" key="1">
    <source>
        <dbReference type="ARBA" id="ARBA00023015"/>
    </source>
</evidence>
<sequence>MTSSASTHSGPRERTRKAILDAAMTVLADNATASLSDIAAAADVGRSTVHRYYPERTDLLRALARHVHDLTIAAIDRADPMHGPVDAALRRVVESQLDLGPIVLFVYSEPTILADRELAAHLDTGDEAIVEVLNRASVDRPEYPPGWARRVFWALLDAGYEAAKQDGTPRHQIVDAIMTSLTAGTIQLPRG</sequence>
<feature type="DNA-binding region" description="H-T-H motif" evidence="4">
    <location>
        <begin position="34"/>
        <end position="53"/>
    </location>
</feature>
<dbReference type="InterPro" id="IPR009057">
    <property type="entry name" value="Homeodomain-like_sf"/>
</dbReference>
<evidence type="ECO:0000259" key="5">
    <source>
        <dbReference type="PROSITE" id="PS50977"/>
    </source>
</evidence>
<dbReference type="GO" id="GO:0000976">
    <property type="term" value="F:transcription cis-regulatory region binding"/>
    <property type="evidence" value="ECO:0007669"/>
    <property type="project" value="TreeGrafter"/>
</dbReference>
<accession>A0A0H5RV18</accession>
<evidence type="ECO:0000313" key="7">
    <source>
        <dbReference type="Proteomes" id="UP000199147"/>
    </source>
</evidence>
<dbReference type="PANTHER" id="PTHR30055">
    <property type="entry name" value="HTH-TYPE TRANSCRIPTIONAL REGULATOR RUTR"/>
    <property type="match status" value="1"/>
</dbReference>
<keyword evidence="2 4" id="KW-0238">DNA-binding</keyword>
<keyword evidence="7" id="KW-1185">Reference proteome</keyword>